<evidence type="ECO:0000313" key="1">
    <source>
        <dbReference type="EMBL" id="VEL23963.1"/>
    </source>
</evidence>
<accession>A0A448WZ72</accession>
<gene>
    <name evidence="1" type="ORF">PXEA_LOCUS17403</name>
</gene>
<evidence type="ECO:0008006" key="3">
    <source>
        <dbReference type="Google" id="ProtNLM"/>
    </source>
</evidence>
<protein>
    <recommendedName>
        <fullName evidence="3">Glycoside hydrolase family 5 domain-containing protein</fullName>
    </recommendedName>
</protein>
<dbReference type="EMBL" id="CAAALY010065018">
    <property type="protein sequence ID" value="VEL23963.1"/>
    <property type="molecule type" value="Genomic_DNA"/>
</dbReference>
<comment type="caution">
    <text evidence="1">The sequence shown here is derived from an EMBL/GenBank/DDBJ whole genome shotgun (WGS) entry which is preliminary data.</text>
</comment>
<name>A0A448WZ72_9PLAT</name>
<dbReference type="AlphaFoldDB" id="A0A448WZ72"/>
<dbReference type="OrthoDB" id="1887033at2759"/>
<evidence type="ECO:0000313" key="2">
    <source>
        <dbReference type="Proteomes" id="UP000784294"/>
    </source>
</evidence>
<sequence>MKRVFKASKNSIDTTGGGRFLTEFGLCAPDNSTRSINTIECNTLLDMADENFQSWTYWDSLFFDPNGKPIENQVSFQRDFRNTRTG</sequence>
<dbReference type="Gene3D" id="3.20.20.80">
    <property type="entry name" value="Glycosidases"/>
    <property type="match status" value="1"/>
</dbReference>
<dbReference type="SUPFAM" id="SSF51445">
    <property type="entry name" value="(Trans)glycosidases"/>
    <property type="match status" value="1"/>
</dbReference>
<dbReference type="Proteomes" id="UP000784294">
    <property type="component" value="Unassembled WGS sequence"/>
</dbReference>
<proteinExistence type="predicted"/>
<reference evidence="1" key="1">
    <citation type="submission" date="2018-11" db="EMBL/GenBank/DDBJ databases">
        <authorList>
            <consortium name="Pathogen Informatics"/>
        </authorList>
    </citation>
    <scope>NUCLEOTIDE SEQUENCE</scope>
</reference>
<organism evidence="1 2">
    <name type="scientific">Protopolystoma xenopodis</name>
    <dbReference type="NCBI Taxonomy" id="117903"/>
    <lineage>
        <taxon>Eukaryota</taxon>
        <taxon>Metazoa</taxon>
        <taxon>Spiralia</taxon>
        <taxon>Lophotrochozoa</taxon>
        <taxon>Platyhelminthes</taxon>
        <taxon>Monogenea</taxon>
        <taxon>Polyopisthocotylea</taxon>
        <taxon>Polystomatidea</taxon>
        <taxon>Polystomatidae</taxon>
        <taxon>Protopolystoma</taxon>
    </lineage>
</organism>
<dbReference type="InterPro" id="IPR017853">
    <property type="entry name" value="GH"/>
</dbReference>
<keyword evidence="2" id="KW-1185">Reference proteome</keyword>